<keyword evidence="3" id="KW-1185">Reference proteome</keyword>
<dbReference type="HOGENOM" id="CLU_154717_0_0_1"/>
<gene>
    <name evidence="2" type="ORF">BOTBODRAFT_27116</name>
</gene>
<feature type="transmembrane region" description="Helical" evidence="1">
    <location>
        <begin position="52"/>
        <end position="75"/>
    </location>
</feature>
<keyword evidence="1" id="KW-1133">Transmembrane helix</keyword>
<dbReference type="InParanoid" id="A0A067MZR8"/>
<proteinExistence type="predicted"/>
<dbReference type="Proteomes" id="UP000027195">
    <property type="component" value="Unassembled WGS sequence"/>
</dbReference>
<dbReference type="OrthoDB" id="160405at2759"/>
<reference evidence="3" key="1">
    <citation type="journal article" date="2014" name="Proc. Natl. Acad. Sci. U.S.A.">
        <title>Extensive sampling of basidiomycete genomes demonstrates inadequacy of the white-rot/brown-rot paradigm for wood decay fungi.</title>
        <authorList>
            <person name="Riley R."/>
            <person name="Salamov A.A."/>
            <person name="Brown D.W."/>
            <person name="Nagy L.G."/>
            <person name="Floudas D."/>
            <person name="Held B.W."/>
            <person name="Levasseur A."/>
            <person name="Lombard V."/>
            <person name="Morin E."/>
            <person name="Otillar R."/>
            <person name="Lindquist E.A."/>
            <person name="Sun H."/>
            <person name="LaButti K.M."/>
            <person name="Schmutz J."/>
            <person name="Jabbour D."/>
            <person name="Luo H."/>
            <person name="Baker S.E."/>
            <person name="Pisabarro A.G."/>
            <person name="Walton J.D."/>
            <person name="Blanchette R.A."/>
            <person name="Henrissat B."/>
            <person name="Martin F."/>
            <person name="Cullen D."/>
            <person name="Hibbett D.S."/>
            <person name="Grigoriev I.V."/>
        </authorList>
    </citation>
    <scope>NUCLEOTIDE SEQUENCE [LARGE SCALE GENOMIC DNA]</scope>
    <source>
        <strain evidence="3">FD-172 SS1</strain>
    </source>
</reference>
<protein>
    <recommendedName>
        <fullName evidence="4">Vacuolar ATPase assembly integral membrane protein VMA21</fullName>
    </recommendedName>
</protein>
<evidence type="ECO:0000313" key="2">
    <source>
        <dbReference type="EMBL" id="KDQ21119.1"/>
    </source>
</evidence>
<dbReference type="FunCoup" id="A0A067MZR8">
    <property type="interactions" value="82"/>
</dbReference>
<sequence>MTTDVGASHEMDQKADLDRILNKLLTFSITLTVAPIGSYFICISYIFKGNPINAAITAIATSILVLAAFMFAPFLNDDTRKSRHTVVDGSESKEVK</sequence>
<keyword evidence="1" id="KW-0812">Transmembrane</keyword>
<name>A0A067MZR8_BOTB1</name>
<evidence type="ECO:0000256" key="1">
    <source>
        <dbReference type="SAM" id="Phobius"/>
    </source>
</evidence>
<organism evidence="2 3">
    <name type="scientific">Botryobasidium botryosum (strain FD-172 SS1)</name>
    <dbReference type="NCBI Taxonomy" id="930990"/>
    <lineage>
        <taxon>Eukaryota</taxon>
        <taxon>Fungi</taxon>
        <taxon>Dikarya</taxon>
        <taxon>Basidiomycota</taxon>
        <taxon>Agaricomycotina</taxon>
        <taxon>Agaricomycetes</taxon>
        <taxon>Cantharellales</taxon>
        <taxon>Botryobasidiaceae</taxon>
        <taxon>Botryobasidium</taxon>
    </lineage>
</organism>
<feature type="transmembrane region" description="Helical" evidence="1">
    <location>
        <begin position="24"/>
        <end position="46"/>
    </location>
</feature>
<keyword evidence="1" id="KW-0472">Membrane</keyword>
<dbReference type="EMBL" id="KL198017">
    <property type="protein sequence ID" value="KDQ21119.1"/>
    <property type="molecule type" value="Genomic_DNA"/>
</dbReference>
<evidence type="ECO:0000313" key="3">
    <source>
        <dbReference type="Proteomes" id="UP000027195"/>
    </source>
</evidence>
<dbReference type="AlphaFoldDB" id="A0A067MZR8"/>
<accession>A0A067MZR8</accession>
<evidence type="ECO:0008006" key="4">
    <source>
        <dbReference type="Google" id="ProtNLM"/>
    </source>
</evidence>